<accession>A0A9X1LTJ2</accession>
<proteinExistence type="predicted"/>
<feature type="compositionally biased region" description="Low complexity" evidence="1">
    <location>
        <begin position="182"/>
        <end position="192"/>
    </location>
</feature>
<feature type="region of interest" description="Disordered" evidence="1">
    <location>
        <begin position="177"/>
        <end position="214"/>
    </location>
</feature>
<dbReference type="Proteomes" id="UP001139354">
    <property type="component" value="Unassembled WGS sequence"/>
</dbReference>
<reference evidence="2" key="1">
    <citation type="submission" date="2021-04" db="EMBL/GenBank/DDBJ databases">
        <title>Microbacterium tenobrionis sp. nov. and Microbacterium allomyrinae sp. nov., isolated from larvae of Tenobrio molitor and Allomyrina dichotoma, respectively.</title>
        <authorList>
            <person name="Lee S.D."/>
        </authorList>
    </citation>
    <scope>NUCLEOTIDE SEQUENCE</scope>
    <source>
        <strain evidence="2">BWT-G7</strain>
    </source>
</reference>
<dbReference type="EMBL" id="JAGTTN010000001">
    <property type="protein sequence ID" value="MCC2031446.1"/>
    <property type="molecule type" value="Genomic_DNA"/>
</dbReference>
<comment type="caution">
    <text evidence="2">The sequence shown here is derived from an EMBL/GenBank/DDBJ whole genome shotgun (WGS) entry which is preliminary data.</text>
</comment>
<name>A0A9X1LTJ2_9MICO</name>
<organism evidence="2 3">
    <name type="scientific">Microbacterium allomyrinae</name>
    <dbReference type="NCBI Taxonomy" id="2830666"/>
    <lineage>
        <taxon>Bacteria</taxon>
        <taxon>Bacillati</taxon>
        <taxon>Actinomycetota</taxon>
        <taxon>Actinomycetes</taxon>
        <taxon>Micrococcales</taxon>
        <taxon>Microbacteriaceae</taxon>
        <taxon>Microbacterium</taxon>
    </lineage>
</organism>
<keyword evidence="3" id="KW-1185">Reference proteome</keyword>
<evidence type="ECO:0000256" key="1">
    <source>
        <dbReference type="SAM" id="MobiDB-lite"/>
    </source>
</evidence>
<dbReference type="AlphaFoldDB" id="A0A9X1LTJ2"/>
<dbReference type="RefSeq" id="WP_229383327.1">
    <property type="nucleotide sequence ID" value="NZ_JAGTTN010000001.1"/>
</dbReference>
<protein>
    <submittedName>
        <fullName evidence="2">Asparagine synthase</fullName>
    </submittedName>
</protein>
<evidence type="ECO:0000313" key="2">
    <source>
        <dbReference type="EMBL" id="MCC2031446.1"/>
    </source>
</evidence>
<gene>
    <name evidence="2" type="ORF">KEC57_04535</name>
</gene>
<evidence type="ECO:0000313" key="3">
    <source>
        <dbReference type="Proteomes" id="UP001139354"/>
    </source>
</evidence>
<sequence>MGKTADAIAEGVSIASAAARLSIRNHILVETIAHDEQFEQSRISSFAHDTLIALAEEQEQAAALAKRQRKKAWGKFTDPDGTHDYRDRDMRNLRRRHRQYLGVAKELRRMADDPHVIRTLVEQSRDAAWGDVEANLQRRLRVEGMRPDLDPDYDRMRAARMQSLRLVDLPRLAAHRRRVDVPDAGGADAGAPDGRDGKSAVSRAGGVDLSELDS</sequence>